<evidence type="ECO:0000313" key="1">
    <source>
        <dbReference type="EMBL" id="CAD1474351.1"/>
    </source>
</evidence>
<dbReference type="AlphaFoldDB" id="A0A6V7H3Z0"/>
<proteinExistence type="predicted"/>
<name>A0A6V7H3Z0_9HYME</name>
<comment type="caution">
    <text evidence="1">The sequence shown here is derived from an EMBL/GenBank/DDBJ whole genome shotgun (WGS) entry which is preliminary data.</text>
</comment>
<feature type="non-terminal residue" evidence="1">
    <location>
        <position position="1"/>
    </location>
</feature>
<dbReference type="EMBL" id="CAJDYZ010007508">
    <property type="protein sequence ID" value="CAD1474351.1"/>
    <property type="molecule type" value="Genomic_DNA"/>
</dbReference>
<dbReference type="Proteomes" id="UP000752696">
    <property type="component" value="Unassembled WGS sequence"/>
</dbReference>
<organism evidence="1 2">
    <name type="scientific">Heterotrigona itama</name>
    <dbReference type="NCBI Taxonomy" id="395501"/>
    <lineage>
        <taxon>Eukaryota</taxon>
        <taxon>Metazoa</taxon>
        <taxon>Ecdysozoa</taxon>
        <taxon>Arthropoda</taxon>
        <taxon>Hexapoda</taxon>
        <taxon>Insecta</taxon>
        <taxon>Pterygota</taxon>
        <taxon>Neoptera</taxon>
        <taxon>Endopterygota</taxon>
        <taxon>Hymenoptera</taxon>
        <taxon>Apocrita</taxon>
        <taxon>Aculeata</taxon>
        <taxon>Apoidea</taxon>
        <taxon>Anthophila</taxon>
        <taxon>Apidae</taxon>
        <taxon>Heterotrigona</taxon>
    </lineage>
</organism>
<sequence>DHHAHCLSLTQVAPGHVSDVLVMNTERVKPENPELKT</sequence>
<gene>
    <name evidence="1" type="ORF">MHI_LOCUS462248</name>
</gene>
<keyword evidence="2" id="KW-1185">Reference proteome</keyword>
<reference evidence="1" key="1">
    <citation type="submission" date="2020-07" db="EMBL/GenBank/DDBJ databases">
        <authorList>
            <person name="Nazaruddin N."/>
        </authorList>
    </citation>
    <scope>NUCLEOTIDE SEQUENCE</scope>
</reference>
<evidence type="ECO:0000313" key="2">
    <source>
        <dbReference type="Proteomes" id="UP000752696"/>
    </source>
</evidence>
<accession>A0A6V7H3Z0</accession>
<protein>
    <submittedName>
        <fullName evidence="1">Uncharacterized protein</fullName>
    </submittedName>
</protein>